<name>A0A8K0T9W1_9PEZI</name>
<sequence>MEMGQEPQLASAGPISSVAVGPFQLSAEDFAENEKRWNVPEVKQYTLEVIAAIAKANQEHRNPLVKLTSDHEGRIRAELKKAVEAIRQPLVDAGMEACGIYHMIWLSGNVVWRTYVDQSTDINIPKPDNKAPACLMYEKMVSHAKTLFQQEGKEWVTFQEQRRQYRIKHAAERESRARIEFKLEDAKIELATLEAAQKQVKIIELGINTNRDELRQLWTYIMRGTPIPAEGPLTVSMPLDMDEGPMGIKSPAGLNRELVMFVRVNEVTTAWVLGFTCTTDELDPEAVFGFSHDLFQAYDALVCYALKRLEKPAKPIKYGEVLAEHLVTHEAGWKLADVAKKIAANLKRFPDAVQDFIEISPKQVKQEERDDA</sequence>
<gene>
    <name evidence="1" type="ORF">B0T11DRAFT_329607</name>
</gene>
<dbReference type="Proteomes" id="UP000813385">
    <property type="component" value="Unassembled WGS sequence"/>
</dbReference>
<dbReference type="AlphaFoldDB" id="A0A8K0T9W1"/>
<protein>
    <submittedName>
        <fullName evidence="1">Uncharacterized protein</fullName>
    </submittedName>
</protein>
<reference evidence="1" key="1">
    <citation type="journal article" date="2021" name="Nat. Commun.">
        <title>Genetic determinants of endophytism in the Arabidopsis root mycobiome.</title>
        <authorList>
            <person name="Mesny F."/>
            <person name="Miyauchi S."/>
            <person name="Thiergart T."/>
            <person name="Pickel B."/>
            <person name="Atanasova L."/>
            <person name="Karlsson M."/>
            <person name="Huettel B."/>
            <person name="Barry K.W."/>
            <person name="Haridas S."/>
            <person name="Chen C."/>
            <person name="Bauer D."/>
            <person name="Andreopoulos W."/>
            <person name="Pangilinan J."/>
            <person name="LaButti K."/>
            <person name="Riley R."/>
            <person name="Lipzen A."/>
            <person name="Clum A."/>
            <person name="Drula E."/>
            <person name="Henrissat B."/>
            <person name="Kohler A."/>
            <person name="Grigoriev I.V."/>
            <person name="Martin F.M."/>
            <person name="Hacquard S."/>
        </authorList>
    </citation>
    <scope>NUCLEOTIDE SEQUENCE</scope>
    <source>
        <strain evidence="1">MPI-CAGE-AT-0016</strain>
    </source>
</reference>
<keyword evidence="2" id="KW-1185">Reference proteome</keyword>
<proteinExistence type="predicted"/>
<comment type="caution">
    <text evidence="1">The sequence shown here is derived from an EMBL/GenBank/DDBJ whole genome shotgun (WGS) entry which is preliminary data.</text>
</comment>
<organism evidence="1 2">
    <name type="scientific">Plectosphaerella cucumerina</name>
    <dbReference type="NCBI Taxonomy" id="40658"/>
    <lineage>
        <taxon>Eukaryota</taxon>
        <taxon>Fungi</taxon>
        <taxon>Dikarya</taxon>
        <taxon>Ascomycota</taxon>
        <taxon>Pezizomycotina</taxon>
        <taxon>Sordariomycetes</taxon>
        <taxon>Hypocreomycetidae</taxon>
        <taxon>Glomerellales</taxon>
        <taxon>Plectosphaerellaceae</taxon>
        <taxon>Plectosphaerella</taxon>
    </lineage>
</organism>
<dbReference type="EMBL" id="JAGPXD010000004">
    <property type="protein sequence ID" value="KAH7357717.1"/>
    <property type="molecule type" value="Genomic_DNA"/>
</dbReference>
<accession>A0A8K0T9W1</accession>
<evidence type="ECO:0000313" key="1">
    <source>
        <dbReference type="EMBL" id="KAH7357717.1"/>
    </source>
</evidence>
<evidence type="ECO:0000313" key="2">
    <source>
        <dbReference type="Proteomes" id="UP000813385"/>
    </source>
</evidence>